<reference evidence="1 2" key="1">
    <citation type="journal article" date="2018" name="MBio">
        <title>Comparative Genomics Reveals the Core Gene Toolbox for the Fungus-Insect Symbiosis.</title>
        <authorList>
            <person name="Wang Y."/>
            <person name="Stata M."/>
            <person name="Wang W."/>
            <person name="Stajich J.E."/>
            <person name="White M.M."/>
            <person name="Moncalvo J.M."/>
        </authorList>
    </citation>
    <scope>NUCLEOTIDE SEQUENCE [LARGE SCALE GENOMIC DNA]</scope>
    <source>
        <strain evidence="1 2">SC-DP-2</strain>
    </source>
</reference>
<sequence length="85" mass="9651">MNPKLLKIGFVCRLKSRQESQNKAFHRLPSSVLLSIGKLFLDSQHLCTIVLKQSRISQPARYLWKPLLAKKPFSLSLTCPSFLPG</sequence>
<name>A0A2T9ZES5_9FUNG</name>
<organism evidence="1 2">
    <name type="scientific">Smittium megazygosporum</name>
    <dbReference type="NCBI Taxonomy" id="133381"/>
    <lineage>
        <taxon>Eukaryota</taxon>
        <taxon>Fungi</taxon>
        <taxon>Fungi incertae sedis</taxon>
        <taxon>Zoopagomycota</taxon>
        <taxon>Kickxellomycotina</taxon>
        <taxon>Harpellomycetes</taxon>
        <taxon>Harpellales</taxon>
        <taxon>Legeriomycetaceae</taxon>
        <taxon>Smittium</taxon>
    </lineage>
</organism>
<accession>A0A2T9ZES5</accession>
<gene>
    <name evidence="1" type="ORF">BB560_002456</name>
</gene>
<dbReference type="EMBL" id="MBFS01000280">
    <property type="protein sequence ID" value="PVV03094.1"/>
    <property type="molecule type" value="Genomic_DNA"/>
</dbReference>
<evidence type="ECO:0000313" key="2">
    <source>
        <dbReference type="Proteomes" id="UP000245609"/>
    </source>
</evidence>
<dbReference type="AlphaFoldDB" id="A0A2T9ZES5"/>
<keyword evidence="2" id="KW-1185">Reference proteome</keyword>
<dbReference type="Proteomes" id="UP000245609">
    <property type="component" value="Unassembled WGS sequence"/>
</dbReference>
<proteinExistence type="predicted"/>
<comment type="caution">
    <text evidence="1">The sequence shown here is derived from an EMBL/GenBank/DDBJ whole genome shotgun (WGS) entry which is preliminary data.</text>
</comment>
<evidence type="ECO:0000313" key="1">
    <source>
        <dbReference type="EMBL" id="PVV03094.1"/>
    </source>
</evidence>
<protein>
    <submittedName>
        <fullName evidence="1">Uncharacterized protein</fullName>
    </submittedName>
</protein>